<dbReference type="SUPFAM" id="SSF51246">
    <property type="entry name" value="Rudiment single hybrid motif"/>
    <property type="match status" value="1"/>
</dbReference>
<keyword evidence="10 16" id="KW-0067">ATP-binding</keyword>
<evidence type="ECO:0000259" key="18">
    <source>
        <dbReference type="PROSITE" id="PS50975"/>
    </source>
</evidence>
<keyword evidence="9 17" id="KW-0276">Fatty acid metabolism</keyword>
<dbReference type="GO" id="GO:0004075">
    <property type="term" value="F:biotin carboxylase activity"/>
    <property type="evidence" value="ECO:0007669"/>
    <property type="project" value="UniProtKB-EC"/>
</dbReference>
<evidence type="ECO:0000256" key="6">
    <source>
        <dbReference type="ARBA" id="ARBA00022598"/>
    </source>
</evidence>
<proteinExistence type="predicted"/>
<dbReference type="AlphaFoldDB" id="A0A9D2RYI5"/>
<evidence type="ECO:0000256" key="16">
    <source>
        <dbReference type="PROSITE-ProRule" id="PRU00409"/>
    </source>
</evidence>
<keyword evidence="13 17" id="KW-0275">Fatty acid biosynthesis</keyword>
<keyword evidence="5 17" id="KW-0444">Lipid biosynthesis</keyword>
<dbReference type="InterPro" id="IPR011761">
    <property type="entry name" value="ATP-grasp"/>
</dbReference>
<dbReference type="GO" id="GO:0006633">
    <property type="term" value="P:fatty acid biosynthetic process"/>
    <property type="evidence" value="ECO:0007669"/>
    <property type="project" value="UniProtKB-KW"/>
</dbReference>
<dbReference type="InterPro" id="IPR005482">
    <property type="entry name" value="Biotin_COase_C"/>
</dbReference>
<reference evidence="20" key="2">
    <citation type="submission" date="2021-04" db="EMBL/GenBank/DDBJ databases">
        <authorList>
            <person name="Gilroy R."/>
        </authorList>
    </citation>
    <scope>NUCLEOTIDE SEQUENCE</scope>
    <source>
        <strain evidence="20">ChiSjej1B19-5720</strain>
    </source>
</reference>
<dbReference type="PROSITE" id="PS00867">
    <property type="entry name" value="CPSASE_2"/>
    <property type="match status" value="1"/>
</dbReference>
<evidence type="ECO:0000256" key="15">
    <source>
        <dbReference type="ARBA" id="ARBA00048600"/>
    </source>
</evidence>
<dbReference type="InterPro" id="IPR011054">
    <property type="entry name" value="Rudment_hybrid_motif"/>
</dbReference>
<dbReference type="PROSITE" id="PS00866">
    <property type="entry name" value="CPSASE_1"/>
    <property type="match status" value="1"/>
</dbReference>
<dbReference type="Gene3D" id="3.30.1490.20">
    <property type="entry name" value="ATP-grasp fold, A domain"/>
    <property type="match status" value="1"/>
</dbReference>
<dbReference type="SUPFAM" id="SSF52440">
    <property type="entry name" value="PreATP-grasp domain"/>
    <property type="match status" value="1"/>
</dbReference>
<evidence type="ECO:0000313" key="20">
    <source>
        <dbReference type="EMBL" id="HJB29985.1"/>
    </source>
</evidence>
<dbReference type="PANTHER" id="PTHR48095">
    <property type="entry name" value="PYRUVATE CARBOXYLASE SUBUNIT A"/>
    <property type="match status" value="1"/>
</dbReference>
<name>A0A9D2RYI5_9FIRM</name>
<evidence type="ECO:0000256" key="11">
    <source>
        <dbReference type="ARBA" id="ARBA00022842"/>
    </source>
</evidence>
<evidence type="ECO:0000256" key="2">
    <source>
        <dbReference type="ARBA" id="ARBA00004956"/>
    </source>
</evidence>
<comment type="catalytic activity">
    <reaction evidence="15 17">
        <text>N(6)-biotinyl-L-lysyl-[protein] + hydrogencarbonate + ATP = N(6)-carboxybiotinyl-L-lysyl-[protein] + ADP + phosphate + H(+)</text>
        <dbReference type="Rhea" id="RHEA:13501"/>
        <dbReference type="Rhea" id="RHEA-COMP:10505"/>
        <dbReference type="Rhea" id="RHEA-COMP:10506"/>
        <dbReference type="ChEBI" id="CHEBI:15378"/>
        <dbReference type="ChEBI" id="CHEBI:17544"/>
        <dbReference type="ChEBI" id="CHEBI:30616"/>
        <dbReference type="ChEBI" id="CHEBI:43474"/>
        <dbReference type="ChEBI" id="CHEBI:83144"/>
        <dbReference type="ChEBI" id="CHEBI:83145"/>
        <dbReference type="ChEBI" id="CHEBI:456216"/>
        <dbReference type="EC" id="6.3.4.14"/>
    </reaction>
</comment>
<dbReference type="PROSITE" id="PS50979">
    <property type="entry name" value="BC"/>
    <property type="match status" value="1"/>
</dbReference>
<evidence type="ECO:0000256" key="9">
    <source>
        <dbReference type="ARBA" id="ARBA00022832"/>
    </source>
</evidence>
<organism evidence="20 21">
    <name type="scientific">Candidatus Blautia faecavium</name>
    <dbReference type="NCBI Taxonomy" id="2838487"/>
    <lineage>
        <taxon>Bacteria</taxon>
        <taxon>Bacillati</taxon>
        <taxon>Bacillota</taxon>
        <taxon>Clostridia</taxon>
        <taxon>Lachnospirales</taxon>
        <taxon>Lachnospiraceae</taxon>
        <taxon>Blautia</taxon>
    </lineage>
</organism>
<protein>
    <recommendedName>
        <fullName evidence="4 17">Biotin carboxylase</fullName>
        <ecNumber evidence="4 17">6.3.4.14</ecNumber>
    </recommendedName>
    <alternativeName>
        <fullName evidence="17">Acetyl-coenzyme A carboxylase biotin carboxylase subunit A</fullName>
    </alternativeName>
</protein>
<evidence type="ECO:0000256" key="4">
    <source>
        <dbReference type="ARBA" id="ARBA00013263"/>
    </source>
</evidence>
<evidence type="ECO:0000256" key="14">
    <source>
        <dbReference type="ARBA" id="ARBA00023267"/>
    </source>
</evidence>
<evidence type="ECO:0000256" key="17">
    <source>
        <dbReference type="RuleBase" id="RU365063"/>
    </source>
</evidence>
<comment type="subunit">
    <text evidence="3 17">Acetyl-CoA carboxylase is a heterohexamer of biotin carboxyl carrier protein, biotin carboxylase and the two subunits of carboxyl transferase in a 2:2 complex.</text>
</comment>
<dbReference type="InterPro" id="IPR005479">
    <property type="entry name" value="CPAse_ATP-bd"/>
</dbReference>
<dbReference type="EC" id="6.3.4.14" evidence="4 17"/>
<evidence type="ECO:0000256" key="10">
    <source>
        <dbReference type="ARBA" id="ARBA00022840"/>
    </source>
</evidence>
<dbReference type="PANTHER" id="PTHR48095:SF2">
    <property type="entry name" value="BIOTIN CARBOXYLASE, CHLOROPLASTIC"/>
    <property type="match status" value="1"/>
</dbReference>
<evidence type="ECO:0000256" key="5">
    <source>
        <dbReference type="ARBA" id="ARBA00022516"/>
    </source>
</evidence>
<dbReference type="Pfam" id="PF00289">
    <property type="entry name" value="Biotin_carb_N"/>
    <property type="match status" value="1"/>
</dbReference>
<dbReference type="NCBIfam" id="TIGR00514">
    <property type="entry name" value="accC"/>
    <property type="match status" value="1"/>
</dbReference>
<comment type="caution">
    <text evidence="20">The sequence shown here is derived from an EMBL/GenBank/DDBJ whole genome shotgun (WGS) entry which is preliminary data.</text>
</comment>
<keyword evidence="7" id="KW-0479">Metal-binding</keyword>
<dbReference type="Pfam" id="PF02786">
    <property type="entry name" value="CPSase_L_D2"/>
    <property type="match status" value="1"/>
</dbReference>
<dbReference type="PROSITE" id="PS50975">
    <property type="entry name" value="ATP_GRASP"/>
    <property type="match status" value="1"/>
</dbReference>
<dbReference type="InterPro" id="IPR004549">
    <property type="entry name" value="Acetyl_CoA_COase_biotin_COase"/>
</dbReference>
<gene>
    <name evidence="20" type="ORF">IAA06_14520</name>
</gene>
<comment type="pathway">
    <text evidence="2 17">Lipid metabolism; malonyl-CoA biosynthesis; malonyl-CoA from acetyl-CoA: step 1/1.</text>
</comment>
<dbReference type="SMART" id="SM00878">
    <property type="entry name" value="Biotin_carb_C"/>
    <property type="match status" value="1"/>
</dbReference>
<evidence type="ECO:0000256" key="3">
    <source>
        <dbReference type="ARBA" id="ARBA00011750"/>
    </source>
</evidence>
<evidence type="ECO:0000256" key="7">
    <source>
        <dbReference type="ARBA" id="ARBA00022723"/>
    </source>
</evidence>
<dbReference type="InterPro" id="IPR051602">
    <property type="entry name" value="ACC_Biotin_Carboxylase"/>
</dbReference>
<reference evidence="20" key="1">
    <citation type="journal article" date="2021" name="PeerJ">
        <title>Extensive microbial diversity within the chicken gut microbiome revealed by metagenomics and culture.</title>
        <authorList>
            <person name="Gilroy R."/>
            <person name="Ravi A."/>
            <person name="Getino M."/>
            <person name="Pursley I."/>
            <person name="Horton D.L."/>
            <person name="Alikhan N.F."/>
            <person name="Baker D."/>
            <person name="Gharbi K."/>
            <person name="Hall N."/>
            <person name="Watson M."/>
            <person name="Adriaenssens E.M."/>
            <person name="Foster-Nyarko E."/>
            <person name="Jarju S."/>
            <person name="Secka A."/>
            <person name="Antonio M."/>
            <person name="Oren A."/>
            <person name="Chaudhuri R.R."/>
            <person name="La Ragione R."/>
            <person name="Hildebrand F."/>
            <person name="Pallen M.J."/>
        </authorList>
    </citation>
    <scope>NUCLEOTIDE SEQUENCE</scope>
    <source>
        <strain evidence="20">ChiSjej1B19-5720</strain>
    </source>
</reference>
<feature type="domain" description="Biotin carboxylation" evidence="19">
    <location>
        <begin position="1"/>
        <end position="446"/>
    </location>
</feature>
<evidence type="ECO:0000256" key="8">
    <source>
        <dbReference type="ARBA" id="ARBA00022741"/>
    </source>
</evidence>
<dbReference type="SUPFAM" id="SSF56059">
    <property type="entry name" value="Glutathione synthetase ATP-binding domain-like"/>
    <property type="match status" value="1"/>
</dbReference>
<keyword evidence="11" id="KW-0460">Magnesium</keyword>
<dbReference type="GO" id="GO:0046872">
    <property type="term" value="F:metal ion binding"/>
    <property type="evidence" value="ECO:0007669"/>
    <property type="project" value="UniProtKB-KW"/>
</dbReference>
<dbReference type="FunFam" id="3.40.50.20:FF:000010">
    <property type="entry name" value="Propionyl-CoA carboxylase subunit alpha"/>
    <property type="match status" value="1"/>
</dbReference>
<dbReference type="InterPro" id="IPR011764">
    <property type="entry name" value="Biotin_carboxylation_dom"/>
</dbReference>
<accession>A0A9D2RYI5</accession>
<keyword evidence="14 17" id="KW-0092">Biotin</keyword>
<comment type="function">
    <text evidence="1 17">This protein is a component of the acetyl coenzyme A carboxylase complex; first, biotin carboxylase catalyzes the carboxylation of the carrier protein and then the transcarboxylase transfers the carboxyl group to form malonyl-CoA.</text>
</comment>
<dbReference type="Gene3D" id="3.40.50.20">
    <property type="match status" value="1"/>
</dbReference>
<dbReference type="FunFam" id="3.30.470.20:FF:000028">
    <property type="entry name" value="Methylcrotonoyl-CoA carboxylase subunit alpha, mitochondrial"/>
    <property type="match status" value="1"/>
</dbReference>
<dbReference type="GO" id="GO:0005524">
    <property type="term" value="F:ATP binding"/>
    <property type="evidence" value="ECO:0007669"/>
    <property type="project" value="UniProtKB-UniRule"/>
</dbReference>
<dbReference type="Gene3D" id="3.30.470.20">
    <property type="entry name" value="ATP-grasp fold, B domain"/>
    <property type="match status" value="1"/>
</dbReference>
<evidence type="ECO:0000256" key="12">
    <source>
        <dbReference type="ARBA" id="ARBA00023098"/>
    </source>
</evidence>
<evidence type="ECO:0000313" key="21">
    <source>
        <dbReference type="Proteomes" id="UP000823842"/>
    </source>
</evidence>
<dbReference type="InterPro" id="IPR016185">
    <property type="entry name" value="PreATP-grasp_dom_sf"/>
</dbReference>
<evidence type="ECO:0000256" key="13">
    <source>
        <dbReference type="ARBA" id="ARBA00023160"/>
    </source>
</evidence>
<dbReference type="Pfam" id="PF02785">
    <property type="entry name" value="Biotin_carb_C"/>
    <property type="match status" value="1"/>
</dbReference>
<feature type="domain" description="ATP-grasp" evidence="18">
    <location>
        <begin position="120"/>
        <end position="317"/>
    </location>
</feature>
<keyword evidence="6 17" id="KW-0436">Ligase</keyword>
<dbReference type="InterPro" id="IPR005481">
    <property type="entry name" value="BC-like_N"/>
</dbReference>
<dbReference type="InterPro" id="IPR013815">
    <property type="entry name" value="ATP_grasp_subdomain_1"/>
</dbReference>
<dbReference type="NCBIfam" id="NF004085">
    <property type="entry name" value="PRK05586.1"/>
    <property type="match status" value="1"/>
</dbReference>
<dbReference type="Proteomes" id="UP000823842">
    <property type="component" value="Unassembled WGS sequence"/>
</dbReference>
<keyword evidence="8 16" id="KW-0547">Nucleotide-binding</keyword>
<dbReference type="NCBIfam" id="NF006367">
    <property type="entry name" value="PRK08591.1"/>
    <property type="match status" value="1"/>
</dbReference>
<keyword evidence="12 17" id="KW-0443">Lipid metabolism</keyword>
<dbReference type="EMBL" id="DWYZ01000281">
    <property type="protein sequence ID" value="HJB29985.1"/>
    <property type="molecule type" value="Genomic_DNA"/>
</dbReference>
<dbReference type="FunFam" id="3.30.1490.20:FF:000018">
    <property type="entry name" value="Biotin carboxylase"/>
    <property type="match status" value="1"/>
</dbReference>
<sequence>MFSKILIANRGEIAVRIIRACREMGIRTVAVYSEADREALHTQLADEAVCIGKAASKDSYLNMERILSATIATKAEAIHPGFGFLSENSRFVEMCEKCNVAFIGPSAQLIAKMGNKSEAKNTMRKAGVPVVPGTKEPVYTANDAKKAAKAIGYPVMIKASSGGGGKGMRIARNEKELTSHFITAQQESIHAFGDDTMYIEKYVECPRHVEVQIIADKFGNAVHLGERDCSIQRRHQKMIEESPCTALSDKLRKKMGAVAIRAAKAVGYENAGTIEFLLDKSGEFYFMEMNTRIQVEHPVSEFVSGVDLVKEQIRVAAGEPLSVQQKDIELRGHAIECRINAEDPERNFMPCPGTITNLHLPGGNGVRMDTAVYTGYTIPPYYDSMIVKVIVYDRDRESAIRKMISTLGEVVIEGVKTNIDFQYDLLNQPDFQSGNITTDFIPQHYENM</sequence>
<evidence type="ECO:0000256" key="1">
    <source>
        <dbReference type="ARBA" id="ARBA00003761"/>
    </source>
</evidence>
<evidence type="ECO:0000259" key="19">
    <source>
        <dbReference type="PROSITE" id="PS50979"/>
    </source>
</evidence>